<dbReference type="STRING" id="334426.A0A158PM63"/>
<evidence type="ECO:0000256" key="1">
    <source>
        <dbReference type="ARBA" id="ARBA00004123"/>
    </source>
</evidence>
<dbReference type="Gene3D" id="3.60.20.10">
    <property type="entry name" value="Glutamine Phosphoribosylpyrophosphate, subunit 1, domain 1"/>
    <property type="match status" value="1"/>
</dbReference>
<dbReference type="EMBL" id="UYYA01004954">
    <property type="protein sequence ID" value="VDM63840.1"/>
    <property type="molecule type" value="Genomic_DNA"/>
</dbReference>
<evidence type="ECO:0000256" key="4">
    <source>
        <dbReference type="ARBA" id="ARBA00022490"/>
    </source>
</evidence>
<evidence type="ECO:0000313" key="14">
    <source>
        <dbReference type="WBParaSite" id="ACOC_0001225401-mRNA-1"/>
    </source>
</evidence>
<feature type="compositionally biased region" description="Basic residues" evidence="10">
    <location>
        <begin position="258"/>
        <end position="267"/>
    </location>
</feature>
<comment type="similarity">
    <text evidence="2">Belongs to the peptidase C48 family.</text>
</comment>
<evidence type="ECO:0000313" key="13">
    <source>
        <dbReference type="Proteomes" id="UP000267027"/>
    </source>
</evidence>
<dbReference type="GO" id="GO:0005737">
    <property type="term" value="C:cytoplasm"/>
    <property type="evidence" value="ECO:0007669"/>
    <property type="project" value="TreeGrafter"/>
</dbReference>
<proteinExistence type="inferred from homology"/>
<dbReference type="InterPro" id="IPR001353">
    <property type="entry name" value="Proteasome_sua/b"/>
</dbReference>
<evidence type="ECO:0000256" key="9">
    <source>
        <dbReference type="ARBA" id="ARBA00026071"/>
    </source>
</evidence>
<keyword evidence="7" id="KW-0647">Proteasome</keyword>
<reference evidence="14" key="1">
    <citation type="submission" date="2016-04" db="UniProtKB">
        <authorList>
            <consortium name="WormBaseParasite"/>
        </authorList>
    </citation>
    <scope>IDENTIFICATION</scope>
</reference>
<dbReference type="GO" id="GO:0005634">
    <property type="term" value="C:nucleus"/>
    <property type="evidence" value="ECO:0007669"/>
    <property type="project" value="UniProtKB-SubCell"/>
</dbReference>
<dbReference type="InterPro" id="IPR029055">
    <property type="entry name" value="Ntn_hydrolases_N"/>
</dbReference>
<dbReference type="Pfam" id="PF02902">
    <property type="entry name" value="Peptidase_C48"/>
    <property type="match status" value="1"/>
</dbReference>
<dbReference type="SUPFAM" id="SSF54001">
    <property type="entry name" value="Cysteine proteinases"/>
    <property type="match status" value="1"/>
</dbReference>
<name>A0A158PM63_ANGCS</name>
<evidence type="ECO:0000313" key="12">
    <source>
        <dbReference type="EMBL" id="VDM63840.1"/>
    </source>
</evidence>
<evidence type="ECO:0000256" key="5">
    <source>
        <dbReference type="ARBA" id="ARBA00022670"/>
    </source>
</evidence>
<comment type="subunit">
    <text evidence="9">The 26S proteasome consists of a 20S proteasome core and two 19S regulatory subunits. The 20S proteasome core is composed of 28 subunits that are arranged in four stacked rings, resulting in a barrel-shaped structure. The two end rings are each formed by seven alpha subunits, and the two central rings are each formed by seven beta subunits. The catalytic chamber with the active sites is on the inside of the barrel.</text>
</comment>
<evidence type="ECO:0000256" key="3">
    <source>
        <dbReference type="ARBA" id="ARBA00016160"/>
    </source>
</evidence>
<dbReference type="OrthoDB" id="204949at2759"/>
<comment type="subcellular location">
    <subcellularLocation>
        <location evidence="1">Nucleus</location>
    </subcellularLocation>
</comment>
<dbReference type="Pfam" id="PF00227">
    <property type="entry name" value="Proteasome"/>
    <property type="match status" value="1"/>
</dbReference>
<accession>A0A158PM63</accession>
<organism evidence="14">
    <name type="scientific">Angiostrongylus costaricensis</name>
    <name type="common">Nematode worm</name>
    <dbReference type="NCBI Taxonomy" id="334426"/>
    <lineage>
        <taxon>Eukaryota</taxon>
        <taxon>Metazoa</taxon>
        <taxon>Ecdysozoa</taxon>
        <taxon>Nematoda</taxon>
        <taxon>Chromadorea</taxon>
        <taxon>Rhabditida</taxon>
        <taxon>Rhabditina</taxon>
        <taxon>Rhabditomorpha</taxon>
        <taxon>Strongyloidea</taxon>
        <taxon>Metastrongylidae</taxon>
        <taxon>Angiostrongylus</taxon>
    </lineage>
</organism>
<feature type="domain" description="Ubiquitin-like protease family profile" evidence="11">
    <location>
        <begin position="1"/>
        <end position="173"/>
    </location>
</feature>
<dbReference type="PROSITE" id="PS51476">
    <property type="entry name" value="PROTEASOME_BETA_2"/>
    <property type="match status" value="1"/>
</dbReference>
<keyword evidence="5" id="KW-0645">Protease</keyword>
<sequence length="520" mass="59750">MDCKNTTFDQYGYSSRDKVFVFNSFFYKKLTDKQPSISILNKNQRSSIGRFEWIKRNFANIKTWTKKVDIFNMDYLVLPINDEMHWYLVIIVKPSLAVVTKRSEDVEQARKRGKCVLDILRDYLECELADKRGSYREVYLDRTRIGALYPQGVPHQENYVDCGLYLLQFAEAFLTKPPTAKMLQQGVRWNELYPWFDHSVSFMREKITKRLRSLCDLQTWRRLEAYERQQGRGVSIETTGAIIDRARRPRRHSETHLRERHPRARKWTHSEPPNIKKCAPPAPRVYRASYEPSITMSIMSYNGGTILAMAGNECVCIASDLRIGEQMTTVAVDQKKLSSLLTCLAPYIVTLGVLVHKIADKVYVGLAGFNSDAKTVLEKITFRKTLYELRENRKIKPAVLATMISNLAYQHRFGSFFTEPLVAGLDPVTNKPYICGMDTIGCIASPDDFVAVGTGQEYLLGVCESFWRENMNPEELFEATAQSMLACLERDAASGWGVVIYTITKDKVRCNSFLYTTYLS</sequence>
<dbReference type="WBParaSite" id="ACOC_0001225401-mRNA-1">
    <property type="protein sequence ID" value="ACOC_0001225401-mRNA-1"/>
    <property type="gene ID" value="ACOC_0001225401"/>
</dbReference>
<dbReference type="InterPro" id="IPR038765">
    <property type="entry name" value="Papain-like_cys_pep_sf"/>
</dbReference>
<dbReference type="InterPro" id="IPR003653">
    <property type="entry name" value="Peptidase_C48_C"/>
</dbReference>
<evidence type="ECO:0000256" key="10">
    <source>
        <dbReference type="SAM" id="MobiDB-lite"/>
    </source>
</evidence>
<dbReference type="InterPro" id="IPR023333">
    <property type="entry name" value="Proteasome_suB-type"/>
</dbReference>
<dbReference type="Proteomes" id="UP000267027">
    <property type="component" value="Unassembled WGS sequence"/>
</dbReference>
<reference evidence="12 13" key="2">
    <citation type="submission" date="2018-11" db="EMBL/GenBank/DDBJ databases">
        <authorList>
            <consortium name="Pathogen Informatics"/>
        </authorList>
    </citation>
    <scope>NUCLEOTIDE SEQUENCE [LARGE SCALE GENOMIC DNA]</scope>
    <source>
        <strain evidence="12 13">Costa Rica</strain>
    </source>
</reference>
<keyword evidence="4" id="KW-0963">Cytoplasm</keyword>
<evidence type="ECO:0000256" key="2">
    <source>
        <dbReference type="ARBA" id="ARBA00005234"/>
    </source>
</evidence>
<dbReference type="AlphaFoldDB" id="A0A158PM63"/>
<dbReference type="CDD" id="cd03759">
    <property type="entry name" value="proteasome_beta_type_3"/>
    <property type="match status" value="1"/>
</dbReference>
<gene>
    <name evidence="12" type="ORF">ACOC_LOCUS12255</name>
</gene>
<evidence type="ECO:0000256" key="6">
    <source>
        <dbReference type="ARBA" id="ARBA00022801"/>
    </source>
</evidence>
<feature type="region of interest" description="Disordered" evidence="10">
    <location>
        <begin position="247"/>
        <end position="274"/>
    </location>
</feature>
<dbReference type="InterPro" id="IPR033811">
    <property type="entry name" value="Proteasome_beta_3"/>
</dbReference>
<dbReference type="PANTHER" id="PTHR32194">
    <property type="entry name" value="METALLOPROTEASE TLDD"/>
    <property type="match status" value="1"/>
</dbReference>
<protein>
    <recommendedName>
        <fullName evidence="3">Proteasome subunit beta type-3</fullName>
    </recommendedName>
</protein>
<dbReference type="PROSITE" id="PS50600">
    <property type="entry name" value="ULP_PROTEASE"/>
    <property type="match status" value="1"/>
</dbReference>
<evidence type="ECO:0000256" key="8">
    <source>
        <dbReference type="ARBA" id="ARBA00023242"/>
    </source>
</evidence>
<keyword evidence="8" id="KW-0539">Nucleus</keyword>
<dbReference type="Gene3D" id="3.40.395.10">
    <property type="entry name" value="Adenoviral Proteinase, Chain A"/>
    <property type="match status" value="1"/>
</dbReference>
<dbReference type="GO" id="GO:0043161">
    <property type="term" value="P:proteasome-mediated ubiquitin-dependent protein catabolic process"/>
    <property type="evidence" value="ECO:0007669"/>
    <property type="project" value="InterPro"/>
</dbReference>
<dbReference type="GO" id="GO:0019774">
    <property type="term" value="C:proteasome core complex, beta-subunit complex"/>
    <property type="evidence" value="ECO:0007669"/>
    <property type="project" value="InterPro"/>
</dbReference>
<evidence type="ECO:0000256" key="7">
    <source>
        <dbReference type="ARBA" id="ARBA00022942"/>
    </source>
</evidence>
<keyword evidence="6" id="KW-0378">Hydrolase</keyword>
<dbReference type="SUPFAM" id="SSF56235">
    <property type="entry name" value="N-terminal nucleophile aminohydrolases (Ntn hydrolases)"/>
    <property type="match status" value="1"/>
</dbReference>
<keyword evidence="13" id="KW-1185">Reference proteome</keyword>
<dbReference type="GO" id="GO:0008234">
    <property type="term" value="F:cysteine-type peptidase activity"/>
    <property type="evidence" value="ECO:0007669"/>
    <property type="project" value="InterPro"/>
</dbReference>
<dbReference type="PANTHER" id="PTHR32194:SF10">
    <property type="entry name" value="PROTEASOME SUBUNIT BETA TYPE-3"/>
    <property type="match status" value="1"/>
</dbReference>
<evidence type="ECO:0000259" key="11">
    <source>
        <dbReference type="PROSITE" id="PS50600"/>
    </source>
</evidence>